<dbReference type="Pfam" id="PF00383">
    <property type="entry name" value="dCMP_cyt_deam_1"/>
    <property type="match status" value="1"/>
</dbReference>
<dbReference type="EMBL" id="AE017308">
    <property type="protein sequence ID" value="AAT28016.1"/>
    <property type="molecule type" value="Genomic_DNA"/>
</dbReference>
<keyword evidence="5 7" id="KW-0862">Zinc</keyword>
<dbReference type="SUPFAM" id="SSF53927">
    <property type="entry name" value="Cytidine deaminase-like"/>
    <property type="match status" value="1"/>
</dbReference>
<dbReference type="InterPro" id="IPR015517">
    <property type="entry name" value="dCMP_deaminase-rel"/>
</dbReference>
<comment type="similarity">
    <text evidence="2">Belongs to the cytidine and deoxycytidylate deaminase family.</text>
</comment>
<feature type="binding site" evidence="7">
    <location>
        <position position="105"/>
    </location>
    <ligand>
        <name>Zn(2+)</name>
        <dbReference type="ChEBI" id="CHEBI:29105"/>
        <note>catalytic</note>
    </ligand>
</feature>
<dbReference type="PROSITE" id="PS51747">
    <property type="entry name" value="CYT_DCMP_DEAMINASES_2"/>
    <property type="match status" value="1"/>
</dbReference>
<keyword evidence="4 9" id="KW-0378">Hydrolase</keyword>
<dbReference type="PIRSF" id="PIRSF006019">
    <property type="entry name" value="dCMP_deaminase"/>
    <property type="match status" value="1"/>
</dbReference>
<dbReference type="Gene3D" id="3.40.140.10">
    <property type="entry name" value="Cytidine Deaminase, domain 2"/>
    <property type="match status" value="1"/>
</dbReference>
<dbReference type="STRING" id="267748.MMOB5300"/>
<protein>
    <submittedName>
        <fullName evidence="9">Deoxycytidylate deaminase competance related protein</fullName>
        <ecNumber evidence="9">3.5.4.12</ecNumber>
    </submittedName>
</protein>
<dbReference type="KEGG" id="mmo:MMOB5300"/>
<dbReference type="InterPro" id="IPR016192">
    <property type="entry name" value="APOBEC/CMP_deaminase_Zn-bd"/>
</dbReference>
<evidence type="ECO:0000259" key="8">
    <source>
        <dbReference type="PROSITE" id="PS51747"/>
    </source>
</evidence>
<feature type="binding site" evidence="7">
    <location>
        <position position="102"/>
    </location>
    <ligand>
        <name>Zn(2+)</name>
        <dbReference type="ChEBI" id="CHEBI:29105"/>
        <note>catalytic</note>
    </ligand>
</feature>
<keyword evidence="10" id="KW-1185">Reference proteome</keyword>
<evidence type="ECO:0000313" key="10">
    <source>
        <dbReference type="Proteomes" id="UP000009072"/>
    </source>
</evidence>
<dbReference type="RefSeq" id="WP_011265050.1">
    <property type="nucleotide sequence ID" value="NC_006908.1"/>
</dbReference>
<dbReference type="eggNOG" id="COG2131">
    <property type="taxonomic scope" value="Bacteria"/>
</dbReference>
<accession>Q6KHB4</accession>
<dbReference type="PANTHER" id="PTHR11086:SF18">
    <property type="entry name" value="DEOXYCYTIDYLATE DEAMINASE"/>
    <property type="match status" value="1"/>
</dbReference>
<dbReference type="Proteomes" id="UP000009072">
    <property type="component" value="Chromosome"/>
</dbReference>
<evidence type="ECO:0000313" key="9">
    <source>
        <dbReference type="EMBL" id="AAT28016.1"/>
    </source>
</evidence>
<comment type="cofactor">
    <cofactor evidence="1 7">
        <name>Zn(2+)</name>
        <dbReference type="ChEBI" id="CHEBI:29105"/>
    </cofactor>
</comment>
<keyword evidence="3 7" id="KW-0479">Metal-binding</keyword>
<evidence type="ECO:0000256" key="4">
    <source>
        <dbReference type="ARBA" id="ARBA00022801"/>
    </source>
</evidence>
<dbReference type="CDD" id="cd01286">
    <property type="entry name" value="deoxycytidylate_deaminase"/>
    <property type="match status" value="1"/>
</dbReference>
<dbReference type="EC" id="3.5.4.12" evidence="9"/>
<proteinExistence type="inferred from homology"/>
<dbReference type="InterPro" id="IPR016473">
    <property type="entry name" value="dCMP_deaminase"/>
</dbReference>
<evidence type="ECO:0000256" key="1">
    <source>
        <dbReference type="ARBA" id="ARBA00001947"/>
    </source>
</evidence>
<dbReference type="GO" id="GO:0005737">
    <property type="term" value="C:cytoplasm"/>
    <property type="evidence" value="ECO:0007669"/>
    <property type="project" value="TreeGrafter"/>
</dbReference>
<evidence type="ECO:0000256" key="6">
    <source>
        <dbReference type="PIRSR" id="PIRSR006019-1"/>
    </source>
</evidence>
<evidence type="ECO:0000256" key="2">
    <source>
        <dbReference type="ARBA" id="ARBA00006576"/>
    </source>
</evidence>
<dbReference type="GO" id="GO:0004132">
    <property type="term" value="F:dCMP deaminase activity"/>
    <property type="evidence" value="ECO:0007669"/>
    <property type="project" value="UniProtKB-EC"/>
</dbReference>
<dbReference type="InterPro" id="IPR035105">
    <property type="entry name" value="Deoxycytidylate_deaminase_dom"/>
</dbReference>
<dbReference type="PANTHER" id="PTHR11086">
    <property type="entry name" value="DEOXYCYTIDYLATE DEAMINASE-RELATED"/>
    <property type="match status" value="1"/>
</dbReference>
<dbReference type="GO" id="GO:0006220">
    <property type="term" value="P:pyrimidine nucleotide metabolic process"/>
    <property type="evidence" value="ECO:0007669"/>
    <property type="project" value="InterPro"/>
</dbReference>
<dbReference type="InterPro" id="IPR016193">
    <property type="entry name" value="Cytidine_deaminase-like"/>
</dbReference>
<dbReference type="InterPro" id="IPR002125">
    <property type="entry name" value="CMP_dCMP_dom"/>
</dbReference>
<reference evidence="9 10" key="1">
    <citation type="journal article" date="2004" name="Genome Res.">
        <title>The complete genome and proteome of Mycoplasma mobile.</title>
        <authorList>
            <person name="Jaffe J.D."/>
            <person name="Stange-Thomann N."/>
            <person name="Smith C."/>
            <person name="DeCaprio D."/>
            <person name="Fisher S."/>
            <person name="Butler J."/>
            <person name="Calvo S."/>
            <person name="Elkins T."/>
            <person name="FitzGerald M.G."/>
            <person name="Hafez N."/>
            <person name="Kodira C.D."/>
            <person name="Major J."/>
            <person name="Wang S."/>
            <person name="Wilkinson J."/>
            <person name="Nicol R."/>
            <person name="Nusbaum C."/>
            <person name="Birren B."/>
            <person name="Berg H.C."/>
            <person name="Church G.M."/>
        </authorList>
    </citation>
    <scope>NUCLEOTIDE SEQUENCE [LARGE SCALE GENOMIC DNA]</scope>
    <source>
        <strain evidence="10">ATCC 43663 / 163K / NCTC 11711</strain>
    </source>
</reference>
<evidence type="ECO:0000256" key="7">
    <source>
        <dbReference type="PIRSR" id="PIRSR006019-2"/>
    </source>
</evidence>
<gene>
    <name evidence="9" type="primary">comEB</name>
    <name evidence="9" type="ordered locus">MMOB5300</name>
</gene>
<name>Q6KHB4_MYCM1</name>
<sequence>MENKVLDWHSYFMALSKVSALRSKDPNTKVGACIVDDNKRVVSLGYNGMPRGDDKNFSWKRDNEKAADNKYAYVIHAEINAILNANKQIDSKCVLYVSLFPCSNCAKIIAQVGINQLYYEEDKYNGTEDDIISKKILDSLEVKYKKIPKVSFSI</sequence>
<feature type="binding site" evidence="7">
    <location>
        <position position="76"/>
    </location>
    <ligand>
        <name>Zn(2+)</name>
        <dbReference type="ChEBI" id="CHEBI:29105"/>
        <note>catalytic</note>
    </ligand>
</feature>
<feature type="active site" description="Proton donor" evidence="6">
    <location>
        <position position="78"/>
    </location>
</feature>
<feature type="domain" description="CMP/dCMP-type deaminase" evidence="8">
    <location>
        <begin position="7"/>
        <end position="138"/>
    </location>
</feature>
<dbReference type="PROSITE" id="PS00903">
    <property type="entry name" value="CYT_DCMP_DEAMINASES_1"/>
    <property type="match status" value="1"/>
</dbReference>
<dbReference type="AlphaFoldDB" id="Q6KHB4"/>
<evidence type="ECO:0000256" key="5">
    <source>
        <dbReference type="ARBA" id="ARBA00022833"/>
    </source>
</evidence>
<evidence type="ECO:0000256" key="3">
    <source>
        <dbReference type="ARBA" id="ARBA00022723"/>
    </source>
</evidence>
<organism evidence="9 10">
    <name type="scientific">Mycoplasma mobile (strain ATCC 43663 / 163K / NCTC 11711)</name>
    <name type="common">Mesomycoplasma mobile</name>
    <dbReference type="NCBI Taxonomy" id="267748"/>
    <lineage>
        <taxon>Bacteria</taxon>
        <taxon>Bacillati</taxon>
        <taxon>Mycoplasmatota</taxon>
        <taxon>Mycoplasmoidales</taxon>
        <taxon>Metamycoplasmataceae</taxon>
        <taxon>Mesomycoplasma</taxon>
    </lineage>
</organism>
<dbReference type="HOGENOM" id="CLU_047993_1_2_14"/>
<dbReference type="OrthoDB" id="9788517at2"/>
<dbReference type="GO" id="GO:0008270">
    <property type="term" value="F:zinc ion binding"/>
    <property type="evidence" value="ECO:0007669"/>
    <property type="project" value="InterPro"/>
</dbReference>